<dbReference type="EMBL" id="MU155172">
    <property type="protein sequence ID" value="KAF9481911.1"/>
    <property type="molecule type" value="Genomic_DNA"/>
</dbReference>
<protein>
    <recommendedName>
        <fullName evidence="3">F-box domain-containing protein</fullName>
    </recommendedName>
</protein>
<evidence type="ECO:0000313" key="2">
    <source>
        <dbReference type="Proteomes" id="UP000807469"/>
    </source>
</evidence>
<dbReference type="AlphaFoldDB" id="A0A9P6CVM2"/>
<gene>
    <name evidence="1" type="ORF">BDN70DRAFT_892958</name>
</gene>
<name>A0A9P6CVM2_9AGAR</name>
<dbReference type="Proteomes" id="UP000807469">
    <property type="component" value="Unassembled WGS sequence"/>
</dbReference>
<dbReference type="OrthoDB" id="3365698at2759"/>
<organism evidence="1 2">
    <name type="scientific">Pholiota conissans</name>
    <dbReference type="NCBI Taxonomy" id="109636"/>
    <lineage>
        <taxon>Eukaryota</taxon>
        <taxon>Fungi</taxon>
        <taxon>Dikarya</taxon>
        <taxon>Basidiomycota</taxon>
        <taxon>Agaricomycotina</taxon>
        <taxon>Agaricomycetes</taxon>
        <taxon>Agaricomycetidae</taxon>
        <taxon>Agaricales</taxon>
        <taxon>Agaricineae</taxon>
        <taxon>Strophariaceae</taxon>
        <taxon>Pholiota</taxon>
    </lineage>
</organism>
<keyword evidence="2" id="KW-1185">Reference proteome</keyword>
<sequence>MYHGIETGFGRWMVPERRIRFLRWWREKHRGLLPLIAMDVCHIAPYKKDPLVGDDAFDFILEYLASAQFLSVHPLFWNELSYYCYQRRIACPNLQVLALHARDDHPEVDRVTIRSIINLIPASPIQRLSFSGGLITYEDAVLSDAVWSSLTHIAFQDVSLSSHFWFNFIRAVPTLQWAYVNLYELEIDIPNSRKCILPQLSSLFINSNGDNISELFSDISLPALHTLSLLFAKQPEDASWEGEPIIPQLHRILEAAPNIMTLALSELFLSPKDTYFTTSTYSTIGAQPFWRHNQRLAHLRMHRLPTSGLREFVEHMLIRNVEWFGLDRPECPIQTITVVDNDLALVGNTTLSQCRVLGKDVGGFRLKFDDTCLSQQAWESSKTWTSTI</sequence>
<evidence type="ECO:0000313" key="1">
    <source>
        <dbReference type="EMBL" id="KAF9481911.1"/>
    </source>
</evidence>
<dbReference type="SUPFAM" id="SSF52058">
    <property type="entry name" value="L domain-like"/>
    <property type="match status" value="1"/>
</dbReference>
<reference evidence="1" key="1">
    <citation type="submission" date="2020-11" db="EMBL/GenBank/DDBJ databases">
        <authorList>
            <consortium name="DOE Joint Genome Institute"/>
            <person name="Ahrendt S."/>
            <person name="Riley R."/>
            <person name="Andreopoulos W."/>
            <person name="Labutti K."/>
            <person name="Pangilinan J."/>
            <person name="Ruiz-Duenas F.J."/>
            <person name="Barrasa J.M."/>
            <person name="Sanchez-Garcia M."/>
            <person name="Camarero S."/>
            <person name="Miyauchi S."/>
            <person name="Serrano A."/>
            <person name="Linde D."/>
            <person name="Babiker R."/>
            <person name="Drula E."/>
            <person name="Ayuso-Fernandez I."/>
            <person name="Pacheco R."/>
            <person name="Padilla G."/>
            <person name="Ferreira P."/>
            <person name="Barriuso J."/>
            <person name="Kellner H."/>
            <person name="Castanera R."/>
            <person name="Alfaro M."/>
            <person name="Ramirez L."/>
            <person name="Pisabarro A.G."/>
            <person name="Kuo A."/>
            <person name="Tritt A."/>
            <person name="Lipzen A."/>
            <person name="He G."/>
            <person name="Yan M."/>
            <person name="Ng V."/>
            <person name="Cullen D."/>
            <person name="Martin F."/>
            <person name="Rosso M.-N."/>
            <person name="Henrissat B."/>
            <person name="Hibbett D."/>
            <person name="Martinez A.T."/>
            <person name="Grigoriev I.V."/>
        </authorList>
    </citation>
    <scope>NUCLEOTIDE SEQUENCE</scope>
    <source>
        <strain evidence="1">CIRM-BRFM 674</strain>
    </source>
</reference>
<comment type="caution">
    <text evidence="1">The sequence shown here is derived from an EMBL/GenBank/DDBJ whole genome shotgun (WGS) entry which is preliminary data.</text>
</comment>
<proteinExistence type="predicted"/>
<accession>A0A9P6CVM2</accession>
<evidence type="ECO:0008006" key="3">
    <source>
        <dbReference type="Google" id="ProtNLM"/>
    </source>
</evidence>